<evidence type="ECO:0000256" key="3">
    <source>
        <dbReference type="ARBA" id="ARBA00022801"/>
    </source>
</evidence>
<evidence type="ECO:0000256" key="6">
    <source>
        <dbReference type="ARBA" id="ARBA00037781"/>
    </source>
</evidence>
<comment type="catalytic activity">
    <reaction evidence="11">
        <text>guanosine 3',5'-bis(diphosphate) + H2O = GDP + diphosphate + H(+)</text>
        <dbReference type="Rhea" id="RHEA:14253"/>
        <dbReference type="ChEBI" id="CHEBI:15377"/>
        <dbReference type="ChEBI" id="CHEBI:15378"/>
        <dbReference type="ChEBI" id="CHEBI:33019"/>
        <dbReference type="ChEBI" id="CHEBI:58189"/>
        <dbReference type="ChEBI" id="CHEBI:77828"/>
        <dbReference type="EC" id="3.1.7.2"/>
    </reaction>
</comment>
<dbReference type="Pfam" id="PF13328">
    <property type="entry name" value="HD_4"/>
    <property type="match status" value="1"/>
</dbReference>
<dbReference type="FunFam" id="1.10.3210.10:FF:000012">
    <property type="entry name" value="HD domain containing 3"/>
    <property type="match status" value="1"/>
</dbReference>
<evidence type="ECO:0000256" key="4">
    <source>
        <dbReference type="ARBA" id="ARBA00023211"/>
    </source>
</evidence>
<dbReference type="PANTHER" id="PTHR46246:SF1">
    <property type="entry name" value="GUANOSINE-3',5'-BIS(DIPHOSPHATE) 3'-PYROPHOSPHOHYDROLASE MESH1"/>
    <property type="match status" value="1"/>
</dbReference>
<dbReference type="SMART" id="SM00471">
    <property type="entry name" value="HDc"/>
    <property type="match status" value="1"/>
</dbReference>
<evidence type="ECO:0000256" key="7">
    <source>
        <dbReference type="ARBA" id="ARBA00038354"/>
    </source>
</evidence>
<feature type="domain" description="HD" evidence="12">
    <location>
        <begin position="35"/>
        <end position="130"/>
    </location>
</feature>
<evidence type="ECO:0000256" key="10">
    <source>
        <dbReference type="ARBA" id="ARBA00041770"/>
    </source>
</evidence>
<gene>
    <name evidence="13" type="ORF">NEZAVI_LOCUS10828</name>
</gene>
<sequence>MTSQEKLMQDLMKCINFCAIKHRFQKRKDPEGTPYINHPIGVANILVEEGGITDPDVIMSALLHDTVEDTDTTFDEIEKQFGAKIRGIVCEVTDDKSLPKETRKMMQIEHASVSSYEAKLVKLADKLYNLRDLQRATPLGWSEQRVNEYYAWASKVVEGLRGTNEPLENELDKILAMKK</sequence>
<dbReference type="InterPro" id="IPR006674">
    <property type="entry name" value="HD_domain"/>
</dbReference>
<dbReference type="SUPFAM" id="SSF109604">
    <property type="entry name" value="HD-domain/PDEase-like"/>
    <property type="match status" value="1"/>
</dbReference>
<dbReference type="Gene3D" id="1.10.3210.10">
    <property type="entry name" value="Hypothetical protein af1432"/>
    <property type="match status" value="1"/>
</dbReference>
<comment type="similarity">
    <text evidence="7">Belongs to the MESH1 family.</text>
</comment>
<keyword evidence="3" id="KW-0378">Hydrolase</keyword>
<name>A0A9P0MSR1_NEZVI</name>
<keyword evidence="2" id="KW-0479">Metal-binding</keyword>
<evidence type="ECO:0000256" key="1">
    <source>
        <dbReference type="ARBA" id="ARBA00001936"/>
    </source>
</evidence>
<dbReference type="EC" id="3.1.7.2" evidence="5"/>
<comment type="cofactor">
    <cofactor evidence="1">
        <name>Mn(2+)</name>
        <dbReference type="ChEBI" id="CHEBI:29035"/>
    </cofactor>
</comment>
<dbReference type="Proteomes" id="UP001152798">
    <property type="component" value="Chromosome 5"/>
</dbReference>
<keyword evidence="4" id="KW-0464">Manganese</keyword>
<dbReference type="PANTHER" id="PTHR46246">
    <property type="entry name" value="GUANOSINE-3',5'-BIS(DIPHOSPHATE) 3'-PYROPHOSPHOHYDROLASE MESH1"/>
    <property type="match status" value="1"/>
</dbReference>
<dbReference type="AlphaFoldDB" id="A0A9P0MSR1"/>
<evidence type="ECO:0000256" key="5">
    <source>
        <dbReference type="ARBA" id="ARBA00024387"/>
    </source>
</evidence>
<dbReference type="OrthoDB" id="430679at2759"/>
<evidence type="ECO:0000256" key="9">
    <source>
        <dbReference type="ARBA" id="ARBA00041464"/>
    </source>
</evidence>
<dbReference type="CDD" id="cd00077">
    <property type="entry name" value="HDc"/>
    <property type="match status" value="1"/>
</dbReference>
<dbReference type="EMBL" id="OV725081">
    <property type="protein sequence ID" value="CAH1401891.1"/>
    <property type="molecule type" value="Genomic_DNA"/>
</dbReference>
<accession>A0A9P0MSR1</accession>
<comment type="function">
    <text evidence="6">ppGpp hydrolyzing enzyme involved in starvation response.</text>
</comment>
<evidence type="ECO:0000256" key="2">
    <source>
        <dbReference type="ARBA" id="ARBA00022723"/>
    </source>
</evidence>
<organism evidence="13 14">
    <name type="scientific">Nezara viridula</name>
    <name type="common">Southern green stink bug</name>
    <name type="synonym">Cimex viridulus</name>
    <dbReference type="NCBI Taxonomy" id="85310"/>
    <lineage>
        <taxon>Eukaryota</taxon>
        <taxon>Metazoa</taxon>
        <taxon>Ecdysozoa</taxon>
        <taxon>Arthropoda</taxon>
        <taxon>Hexapoda</taxon>
        <taxon>Insecta</taxon>
        <taxon>Pterygota</taxon>
        <taxon>Neoptera</taxon>
        <taxon>Paraneoptera</taxon>
        <taxon>Hemiptera</taxon>
        <taxon>Heteroptera</taxon>
        <taxon>Panheteroptera</taxon>
        <taxon>Pentatomomorpha</taxon>
        <taxon>Pentatomoidea</taxon>
        <taxon>Pentatomidae</taxon>
        <taxon>Pentatominae</taxon>
        <taxon>Nezara</taxon>
    </lineage>
</organism>
<dbReference type="PROSITE" id="PS51831">
    <property type="entry name" value="HD"/>
    <property type="match status" value="1"/>
</dbReference>
<evidence type="ECO:0000313" key="14">
    <source>
        <dbReference type="Proteomes" id="UP001152798"/>
    </source>
</evidence>
<dbReference type="GO" id="GO:0008893">
    <property type="term" value="F:guanosine-3',5'-bis(diphosphate) 3'-diphosphatase activity"/>
    <property type="evidence" value="ECO:0007669"/>
    <property type="project" value="UniProtKB-EC"/>
</dbReference>
<reference evidence="13" key="1">
    <citation type="submission" date="2022-01" db="EMBL/GenBank/DDBJ databases">
        <authorList>
            <person name="King R."/>
        </authorList>
    </citation>
    <scope>NUCLEOTIDE SEQUENCE</scope>
</reference>
<evidence type="ECO:0000256" key="11">
    <source>
        <dbReference type="ARBA" id="ARBA00047968"/>
    </source>
</evidence>
<evidence type="ECO:0000256" key="8">
    <source>
        <dbReference type="ARBA" id="ARBA00040793"/>
    </source>
</evidence>
<dbReference type="InterPro" id="IPR052194">
    <property type="entry name" value="MESH1"/>
</dbReference>
<dbReference type="InterPro" id="IPR003607">
    <property type="entry name" value="HD/PDEase_dom"/>
</dbReference>
<keyword evidence="14" id="KW-1185">Reference proteome</keyword>
<evidence type="ECO:0000259" key="12">
    <source>
        <dbReference type="PROSITE" id="PS51831"/>
    </source>
</evidence>
<protein>
    <recommendedName>
        <fullName evidence="8">Guanosine-3',5'-bis(diphosphate) 3'-pyrophosphohydrolase MESH1</fullName>
        <ecNumber evidence="5">3.1.7.2</ecNumber>
    </recommendedName>
    <alternativeName>
        <fullName evidence="9">Metazoan SpoT homolog 1</fullName>
    </alternativeName>
    <alternativeName>
        <fullName evidence="10">Penta-phosphate guanosine-3'-pyrophosphohydrolase</fullName>
    </alternativeName>
</protein>
<proteinExistence type="inferred from homology"/>
<dbReference type="GO" id="GO:0046872">
    <property type="term" value="F:metal ion binding"/>
    <property type="evidence" value="ECO:0007669"/>
    <property type="project" value="UniProtKB-KW"/>
</dbReference>
<evidence type="ECO:0000313" key="13">
    <source>
        <dbReference type="EMBL" id="CAH1401891.1"/>
    </source>
</evidence>